<organism evidence="2 3">
    <name type="scientific">Curtobacterium herbarum</name>
    <dbReference type="NCBI Taxonomy" id="150122"/>
    <lineage>
        <taxon>Bacteria</taxon>
        <taxon>Bacillati</taxon>
        <taxon>Actinomycetota</taxon>
        <taxon>Actinomycetes</taxon>
        <taxon>Micrococcales</taxon>
        <taxon>Microbacteriaceae</taxon>
        <taxon>Curtobacterium</taxon>
    </lineage>
</organism>
<evidence type="ECO:0008006" key="4">
    <source>
        <dbReference type="Google" id="ProtNLM"/>
    </source>
</evidence>
<comment type="caution">
    <text evidence="2">The sequence shown here is derived from an EMBL/GenBank/DDBJ whole genome shotgun (WGS) entry which is preliminary data.</text>
</comment>
<sequence length="242" mass="24715">MTAAPGPHEPDLAALEPEDLDGHTIDELADYLDAGMVPADPTIDDSPACQNALAAIMRLRHASLGSLDEAAKAEAPADESWIGGVLANISFEVRAGRDIPLRAAAPTEHPVMTEGAVRSLVRRAGDEVPGVVVSRCVLDGDVTELASPVRVSVEIAVVAGHRIVPTADAVRLAVEEILAAQTDLTVEAVDVLVRDLIAPQTQTAHGVATADGVPTADSTATADGSATSGTGTGTGTDEEAAR</sequence>
<reference evidence="2 3" key="1">
    <citation type="journal article" date="2019" name="Int. J. Syst. Evol. Microbiol.">
        <title>The Global Catalogue of Microorganisms (GCM) 10K type strain sequencing project: providing services to taxonomists for standard genome sequencing and annotation.</title>
        <authorList>
            <consortium name="The Broad Institute Genomics Platform"/>
            <consortium name="The Broad Institute Genome Sequencing Center for Infectious Disease"/>
            <person name="Wu L."/>
            <person name="Ma J."/>
        </authorList>
    </citation>
    <scope>NUCLEOTIDE SEQUENCE [LARGE SCALE GENOMIC DNA]</scope>
    <source>
        <strain evidence="2 3">JCM 12140</strain>
    </source>
</reference>
<keyword evidence="3" id="KW-1185">Reference proteome</keyword>
<evidence type="ECO:0000313" key="3">
    <source>
        <dbReference type="Proteomes" id="UP001501742"/>
    </source>
</evidence>
<dbReference type="EMBL" id="BAAAJX010000011">
    <property type="protein sequence ID" value="GAA1493894.1"/>
    <property type="molecule type" value="Genomic_DNA"/>
</dbReference>
<gene>
    <name evidence="2" type="ORF">GCM10009627_22400</name>
</gene>
<protein>
    <recommendedName>
        <fullName evidence="4">Asp23/Gls24 family envelope stress response protein</fullName>
    </recommendedName>
</protein>
<accession>A0ABN1ZE87</accession>
<dbReference type="RefSeq" id="WP_204607278.1">
    <property type="nucleotide sequence ID" value="NZ_BAAAJX010000011.1"/>
</dbReference>
<proteinExistence type="predicted"/>
<feature type="compositionally biased region" description="Low complexity" evidence="1">
    <location>
        <begin position="215"/>
        <end position="229"/>
    </location>
</feature>
<evidence type="ECO:0000256" key="1">
    <source>
        <dbReference type="SAM" id="MobiDB-lite"/>
    </source>
</evidence>
<dbReference type="Proteomes" id="UP001501742">
    <property type="component" value="Unassembled WGS sequence"/>
</dbReference>
<name>A0ABN1ZE87_9MICO</name>
<feature type="region of interest" description="Disordered" evidence="1">
    <location>
        <begin position="203"/>
        <end position="242"/>
    </location>
</feature>
<evidence type="ECO:0000313" key="2">
    <source>
        <dbReference type="EMBL" id="GAA1493894.1"/>
    </source>
</evidence>